<dbReference type="EMBL" id="CM007898">
    <property type="protein sequence ID" value="OTG15972.1"/>
    <property type="molecule type" value="Genomic_DNA"/>
</dbReference>
<accession>A0A251TZG9</accession>
<dbReference type="Proteomes" id="UP000215914">
    <property type="component" value="Chromosome 9"/>
</dbReference>
<evidence type="ECO:0000313" key="1">
    <source>
        <dbReference type="EMBL" id="OTG15972.1"/>
    </source>
</evidence>
<gene>
    <name evidence="1" type="ORF">HannXRQ_Chr09g0266321</name>
</gene>
<keyword evidence="2" id="KW-1185">Reference proteome</keyword>
<sequence>MRAEAEKLVQLLVRVRSSLRKIELLLRSRNRPGELTNAKAANVALGKEKAAAEAIL</sequence>
<name>A0A251TZG9_HELAN</name>
<organism evidence="1 2">
    <name type="scientific">Helianthus annuus</name>
    <name type="common">Common sunflower</name>
    <dbReference type="NCBI Taxonomy" id="4232"/>
    <lineage>
        <taxon>Eukaryota</taxon>
        <taxon>Viridiplantae</taxon>
        <taxon>Streptophyta</taxon>
        <taxon>Embryophyta</taxon>
        <taxon>Tracheophyta</taxon>
        <taxon>Spermatophyta</taxon>
        <taxon>Magnoliopsida</taxon>
        <taxon>eudicotyledons</taxon>
        <taxon>Gunneridae</taxon>
        <taxon>Pentapetalae</taxon>
        <taxon>asterids</taxon>
        <taxon>campanulids</taxon>
        <taxon>Asterales</taxon>
        <taxon>Asteraceae</taxon>
        <taxon>Asteroideae</taxon>
        <taxon>Heliantheae alliance</taxon>
        <taxon>Heliantheae</taxon>
        <taxon>Helianthus</taxon>
    </lineage>
</organism>
<dbReference type="AlphaFoldDB" id="A0A251TZG9"/>
<reference evidence="2" key="1">
    <citation type="journal article" date="2017" name="Nature">
        <title>The sunflower genome provides insights into oil metabolism, flowering and Asterid evolution.</title>
        <authorList>
            <person name="Badouin H."/>
            <person name="Gouzy J."/>
            <person name="Grassa C.J."/>
            <person name="Murat F."/>
            <person name="Staton S.E."/>
            <person name="Cottret L."/>
            <person name="Lelandais-Briere C."/>
            <person name="Owens G.L."/>
            <person name="Carrere S."/>
            <person name="Mayjonade B."/>
            <person name="Legrand L."/>
            <person name="Gill N."/>
            <person name="Kane N.C."/>
            <person name="Bowers J.E."/>
            <person name="Hubner S."/>
            <person name="Bellec A."/>
            <person name="Berard A."/>
            <person name="Berges H."/>
            <person name="Blanchet N."/>
            <person name="Boniface M.C."/>
            <person name="Brunel D."/>
            <person name="Catrice O."/>
            <person name="Chaidir N."/>
            <person name="Claudel C."/>
            <person name="Donnadieu C."/>
            <person name="Faraut T."/>
            <person name="Fievet G."/>
            <person name="Helmstetter N."/>
            <person name="King M."/>
            <person name="Knapp S.J."/>
            <person name="Lai Z."/>
            <person name="Le Paslier M.C."/>
            <person name="Lippi Y."/>
            <person name="Lorenzon L."/>
            <person name="Mandel J.R."/>
            <person name="Marage G."/>
            <person name="Marchand G."/>
            <person name="Marquand E."/>
            <person name="Bret-Mestries E."/>
            <person name="Morien E."/>
            <person name="Nambeesan S."/>
            <person name="Nguyen T."/>
            <person name="Pegot-Espagnet P."/>
            <person name="Pouilly N."/>
            <person name="Raftis F."/>
            <person name="Sallet E."/>
            <person name="Schiex T."/>
            <person name="Thomas J."/>
            <person name="Vandecasteele C."/>
            <person name="Vares D."/>
            <person name="Vear F."/>
            <person name="Vautrin S."/>
            <person name="Crespi M."/>
            <person name="Mangin B."/>
            <person name="Burke J.M."/>
            <person name="Salse J."/>
            <person name="Munos S."/>
            <person name="Vincourt P."/>
            <person name="Rieseberg L.H."/>
            <person name="Langlade N.B."/>
        </authorList>
    </citation>
    <scope>NUCLEOTIDE SEQUENCE [LARGE SCALE GENOMIC DNA]</scope>
    <source>
        <strain evidence="2">cv. SF193</strain>
    </source>
</reference>
<proteinExistence type="predicted"/>
<evidence type="ECO:0000313" key="2">
    <source>
        <dbReference type="Proteomes" id="UP000215914"/>
    </source>
</evidence>
<protein>
    <submittedName>
        <fullName evidence="1">Uncharacterized protein</fullName>
    </submittedName>
</protein>
<dbReference type="InParanoid" id="A0A251TZG9"/>